<sequence>MSSVVLFYLVLHLFLFALSFYKVFKSKEKLEFIYAWAFIFGAFVWEDLLVLSLFNVFFASVVYILGDIKIGIIFLLVFFIVRAFGETIYYFFQQFNSLPPYPHRLHAHFKALRSILGDISDQKCFILGQVLFQCITVLSAVLLILFLRGS</sequence>
<accession>A0A1G1V6T4</accession>
<proteinExistence type="predicted"/>
<reference evidence="2 3" key="1">
    <citation type="journal article" date="2016" name="Nat. Commun.">
        <title>Thousands of microbial genomes shed light on interconnected biogeochemical processes in an aquifer system.</title>
        <authorList>
            <person name="Anantharaman K."/>
            <person name="Brown C.T."/>
            <person name="Hug L.A."/>
            <person name="Sharon I."/>
            <person name="Castelle C.J."/>
            <person name="Probst A.J."/>
            <person name="Thomas B.C."/>
            <person name="Singh A."/>
            <person name="Wilkins M.J."/>
            <person name="Karaoz U."/>
            <person name="Brodie E.L."/>
            <person name="Williams K.H."/>
            <person name="Hubbard S.S."/>
            <person name="Banfield J.F."/>
        </authorList>
    </citation>
    <scope>NUCLEOTIDE SEQUENCE [LARGE SCALE GENOMIC DNA]</scope>
</reference>
<keyword evidence="1" id="KW-0812">Transmembrane</keyword>
<protein>
    <submittedName>
        <fullName evidence="2">Uncharacterized protein</fullName>
    </submittedName>
</protein>
<dbReference type="EMBL" id="MHCA01000044">
    <property type="protein sequence ID" value="OGY11108.1"/>
    <property type="molecule type" value="Genomic_DNA"/>
</dbReference>
<evidence type="ECO:0000313" key="3">
    <source>
        <dbReference type="Proteomes" id="UP000178272"/>
    </source>
</evidence>
<feature type="transmembrane region" description="Helical" evidence="1">
    <location>
        <begin position="126"/>
        <end position="147"/>
    </location>
</feature>
<organism evidence="2 3">
    <name type="scientific">Candidatus Blackburnbacteria bacterium RIFCSPHIGHO2_12_FULL_41_13b</name>
    <dbReference type="NCBI Taxonomy" id="1797517"/>
    <lineage>
        <taxon>Bacteria</taxon>
        <taxon>Candidatus Blackburniibacteriota</taxon>
    </lineage>
</organism>
<keyword evidence="1" id="KW-1133">Transmembrane helix</keyword>
<feature type="transmembrane region" description="Helical" evidence="1">
    <location>
        <begin position="72"/>
        <end position="92"/>
    </location>
</feature>
<gene>
    <name evidence="2" type="ORF">A3F61_04495</name>
</gene>
<feature type="transmembrane region" description="Helical" evidence="1">
    <location>
        <begin position="35"/>
        <end position="65"/>
    </location>
</feature>
<name>A0A1G1V6T4_9BACT</name>
<dbReference type="Proteomes" id="UP000178272">
    <property type="component" value="Unassembled WGS sequence"/>
</dbReference>
<evidence type="ECO:0000313" key="2">
    <source>
        <dbReference type="EMBL" id="OGY11108.1"/>
    </source>
</evidence>
<comment type="caution">
    <text evidence="2">The sequence shown here is derived from an EMBL/GenBank/DDBJ whole genome shotgun (WGS) entry which is preliminary data.</text>
</comment>
<keyword evidence="1" id="KW-0472">Membrane</keyword>
<evidence type="ECO:0000256" key="1">
    <source>
        <dbReference type="SAM" id="Phobius"/>
    </source>
</evidence>
<dbReference type="AlphaFoldDB" id="A0A1G1V6T4"/>